<reference evidence="1 2" key="1">
    <citation type="submission" date="2019-05" db="EMBL/GenBank/DDBJ databases">
        <title>Another draft genome of Portunus trituberculatus and its Hox gene families provides insights of decapod evolution.</title>
        <authorList>
            <person name="Jeong J.-H."/>
            <person name="Song I."/>
            <person name="Kim S."/>
            <person name="Choi T."/>
            <person name="Kim D."/>
            <person name="Ryu S."/>
            <person name="Kim W."/>
        </authorList>
    </citation>
    <scope>NUCLEOTIDE SEQUENCE [LARGE SCALE GENOMIC DNA]</scope>
    <source>
        <tissue evidence="1">Muscle</tissue>
    </source>
</reference>
<evidence type="ECO:0000313" key="1">
    <source>
        <dbReference type="EMBL" id="MPC72832.1"/>
    </source>
</evidence>
<evidence type="ECO:0000313" key="2">
    <source>
        <dbReference type="Proteomes" id="UP000324222"/>
    </source>
</evidence>
<dbReference type="Proteomes" id="UP000324222">
    <property type="component" value="Unassembled WGS sequence"/>
</dbReference>
<dbReference type="AlphaFoldDB" id="A0A5B7HNC5"/>
<keyword evidence="2" id="KW-1185">Reference proteome</keyword>
<sequence>MLTSLENQIEVLTAVQTAVPKDLTGEC</sequence>
<accession>A0A5B7HNC5</accession>
<gene>
    <name evidence="1" type="ORF">E2C01_067146</name>
</gene>
<dbReference type="EMBL" id="VSRR010035504">
    <property type="protein sequence ID" value="MPC72832.1"/>
    <property type="molecule type" value="Genomic_DNA"/>
</dbReference>
<comment type="caution">
    <text evidence="1">The sequence shown here is derived from an EMBL/GenBank/DDBJ whole genome shotgun (WGS) entry which is preliminary data.</text>
</comment>
<name>A0A5B7HNC5_PORTR</name>
<protein>
    <submittedName>
        <fullName evidence="1">Uncharacterized protein</fullName>
    </submittedName>
</protein>
<proteinExistence type="predicted"/>
<organism evidence="1 2">
    <name type="scientific">Portunus trituberculatus</name>
    <name type="common">Swimming crab</name>
    <name type="synonym">Neptunus trituberculatus</name>
    <dbReference type="NCBI Taxonomy" id="210409"/>
    <lineage>
        <taxon>Eukaryota</taxon>
        <taxon>Metazoa</taxon>
        <taxon>Ecdysozoa</taxon>
        <taxon>Arthropoda</taxon>
        <taxon>Crustacea</taxon>
        <taxon>Multicrustacea</taxon>
        <taxon>Malacostraca</taxon>
        <taxon>Eumalacostraca</taxon>
        <taxon>Eucarida</taxon>
        <taxon>Decapoda</taxon>
        <taxon>Pleocyemata</taxon>
        <taxon>Brachyura</taxon>
        <taxon>Eubrachyura</taxon>
        <taxon>Portunoidea</taxon>
        <taxon>Portunidae</taxon>
        <taxon>Portuninae</taxon>
        <taxon>Portunus</taxon>
    </lineage>
</organism>